<sequence>MVRWRGLGLEERVTVLPSLMDRLGEVSMSLVTGPVCIGEVSISIGTGPVCIGEVSMSLGTGPVCIGEVSGSIGTGPVCIGEVSGSLGCRLLGSVSPVLSPCSGRRGSCFIFDAFLCLYF</sequence>
<dbReference type="Proteomes" id="UP001221898">
    <property type="component" value="Unassembled WGS sequence"/>
</dbReference>
<organism evidence="1 2">
    <name type="scientific">Aldrovandia affinis</name>
    <dbReference type="NCBI Taxonomy" id="143900"/>
    <lineage>
        <taxon>Eukaryota</taxon>
        <taxon>Metazoa</taxon>
        <taxon>Chordata</taxon>
        <taxon>Craniata</taxon>
        <taxon>Vertebrata</taxon>
        <taxon>Euteleostomi</taxon>
        <taxon>Actinopterygii</taxon>
        <taxon>Neopterygii</taxon>
        <taxon>Teleostei</taxon>
        <taxon>Notacanthiformes</taxon>
        <taxon>Halosauridae</taxon>
        <taxon>Aldrovandia</taxon>
    </lineage>
</organism>
<dbReference type="AlphaFoldDB" id="A0AAD7RG95"/>
<dbReference type="EMBL" id="JAINUG010000288">
    <property type="protein sequence ID" value="KAJ8383649.1"/>
    <property type="molecule type" value="Genomic_DNA"/>
</dbReference>
<evidence type="ECO:0000313" key="1">
    <source>
        <dbReference type="EMBL" id="KAJ8383649.1"/>
    </source>
</evidence>
<gene>
    <name evidence="1" type="ORF">AAFF_G00216200</name>
</gene>
<name>A0AAD7RG95_9TELE</name>
<comment type="caution">
    <text evidence="1">The sequence shown here is derived from an EMBL/GenBank/DDBJ whole genome shotgun (WGS) entry which is preliminary data.</text>
</comment>
<keyword evidence="2" id="KW-1185">Reference proteome</keyword>
<reference evidence="1" key="1">
    <citation type="journal article" date="2023" name="Science">
        <title>Genome structures resolve the early diversification of teleost fishes.</title>
        <authorList>
            <person name="Parey E."/>
            <person name="Louis A."/>
            <person name="Montfort J."/>
            <person name="Bouchez O."/>
            <person name="Roques C."/>
            <person name="Iampietro C."/>
            <person name="Lluch J."/>
            <person name="Castinel A."/>
            <person name="Donnadieu C."/>
            <person name="Desvignes T."/>
            <person name="Floi Bucao C."/>
            <person name="Jouanno E."/>
            <person name="Wen M."/>
            <person name="Mejri S."/>
            <person name="Dirks R."/>
            <person name="Jansen H."/>
            <person name="Henkel C."/>
            <person name="Chen W.J."/>
            <person name="Zahm M."/>
            <person name="Cabau C."/>
            <person name="Klopp C."/>
            <person name="Thompson A.W."/>
            <person name="Robinson-Rechavi M."/>
            <person name="Braasch I."/>
            <person name="Lecointre G."/>
            <person name="Bobe J."/>
            <person name="Postlethwait J.H."/>
            <person name="Berthelot C."/>
            <person name="Roest Crollius H."/>
            <person name="Guiguen Y."/>
        </authorList>
    </citation>
    <scope>NUCLEOTIDE SEQUENCE</scope>
    <source>
        <strain evidence="1">NC1722</strain>
    </source>
</reference>
<evidence type="ECO:0000313" key="2">
    <source>
        <dbReference type="Proteomes" id="UP001221898"/>
    </source>
</evidence>
<accession>A0AAD7RG95</accession>
<protein>
    <submittedName>
        <fullName evidence="1">Uncharacterized protein</fullName>
    </submittedName>
</protein>
<proteinExistence type="predicted"/>